<feature type="domain" description="EGF-like" evidence="20">
    <location>
        <begin position="2118"/>
        <end position="2157"/>
    </location>
</feature>
<feature type="disulfide bond" evidence="15">
    <location>
        <begin position="166"/>
        <end position="181"/>
    </location>
</feature>
<feature type="domain" description="EGF-like" evidence="20">
    <location>
        <begin position="2482"/>
        <end position="2518"/>
    </location>
</feature>
<evidence type="ECO:0000313" key="21">
    <source>
        <dbReference type="Proteomes" id="UP000001554"/>
    </source>
</evidence>
<feature type="disulfide bond" evidence="15">
    <location>
        <begin position="279"/>
        <end position="291"/>
    </location>
</feature>
<feature type="disulfide bond" evidence="15">
    <location>
        <begin position="252"/>
        <end position="267"/>
    </location>
</feature>
<proteinExistence type="predicted"/>
<feature type="repeat" description="LDL-receptor class B" evidence="16">
    <location>
        <begin position="1174"/>
        <end position="1216"/>
    </location>
</feature>
<feature type="disulfide bond" evidence="14">
    <location>
        <begin position="2508"/>
        <end position="2517"/>
    </location>
</feature>
<dbReference type="SUPFAM" id="SSF57196">
    <property type="entry name" value="EGF/Laminin"/>
    <property type="match status" value="5"/>
</dbReference>
<feature type="disulfide bond" evidence="15">
    <location>
        <begin position="325"/>
        <end position="343"/>
    </location>
</feature>
<name>A0A9J7MXG9_BRAFL</name>
<evidence type="ECO:0000256" key="2">
    <source>
        <dbReference type="ARBA" id="ARBA00022475"/>
    </source>
</evidence>
<dbReference type="InterPro" id="IPR000033">
    <property type="entry name" value="LDLR_classB_rpt"/>
</dbReference>
<dbReference type="SUPFAM" id="SSF57424">
    <property type="entry name" value="LDL receptor-like module"/>
    <property type="match status" value="24"/>
</dbReference>
<feature type="disulfide bond" evidence="15">
    <location>
        <begin position="1949"/>
        <end position="1961"/>
    </location>
</feature>
<feature type="disulfide bond" evidence="15">
    <location>
        <begin position="1988"/>
        <end position="2000"/>
    </location>
</feature>
<dbReference type="Gene3D" id="4.10.400.10">
    <property type="entry name" value="Low-density Lipoprotein Receptor"/>
    <property type="match status" value="22"/>
</dbReference>
<comment type="subcellular location">
    <subcellularLocation>
        <location evidence="1">Cell membrane</location>
        <topology evidence="1">Single-pass type I membrane protein</topology>
    </subcellularLocation>
</comment>
<dbReference type="SUPFAM" id="SSF63825">
    <property type="entry name" value="YWTD domain"/>
    <property type="match status" value="4"/>
</dbReference>
<evidence type="ECO:0000256" key="5">
    <source>
        <dbReference type="ARBA" id="ARBA00022692"/>
    </source>
</evidence>
<evidence type="ECO:0000256" key="9">
    <source>
        <dbReference type="ARBA" id="ARBA00022989"/>
    </source>
</evidence>
<feature type="repeat" description="LDL-receptor class B" evidence="16">
    <location>
        <begin position="615"/>
        <end position="657"/>
    </location>
</feature>
<dbReference type="PANTHER" id="PTHR22722:SF14">
    <property type="entry name" value="MEGALIN, ISOFORM A"/>
    <property type="match status" value="1"/>
</dbReference>
<evidence type="ECO:0000256" key="14">
    <source>
        <dbReference type="PROSITE-ProRule" id="PRU00076"/>
    </source>
</evidence>
<dbReference type="SMART" id="SM00135">
    <property type="entry name" value="LY"/>
    <property type="match status" value="20"/>
</dbReference>
<dbReference type="InterPro" id="IPR002172">
    <property type="entry name" value="LDrepeatLR_classA_rpt"/>
</dbReference>
<keyword evidence="11 14" id="KW-1015">Disulfide bond</keyword>
<evidence type="ECO:0000256" key="12">
    <source>
        <dbReference type="ARBA" id="ARBA00023170"/>
    </source>
</evidence>
<feature type="disulfide bond" evidence="15">
    <location>
        <begin position="115"/>
        <end position="133"/>
    </location>
</feature>
<feature type="domain" description="EGF-like" evidence="20">
    <location>
        <begin position="1049"/>
        <end position="1089"/>
    </location>
</feature>
<dbReference type="Proteomes" id="UP000001554">
    <property type="component" value="Chromosome 8"/>
</dbReference>
<feature type="repeat" description="LDL-receptor class B" evidence="16">
    <location>
        <begin position="1304"/>
        <end position="1346"/>
    </location>
</feature>
<dbReference type="OMA" id="RWPSYDS"/>
<dbReference type="Pfam" id="PF14670">
    <property type="entry name" value="FXa_inhibition"/>
    <property type="match status" value="3"/>
</dbReference>
<dbReference type="PROSITE" id="PS00022">
    <property type="entry name" value="EGF_1"/>
    <property type="match status" value="1"/>
</dbReference>
<keyword evidence="4" id="KW-0254">Endocytosis</keyword>
<dbReference type="KEGG" id="bfo:118421748"/>
<feature type="disulfide bond" evidence="15">
    <location>
        <begin position="108"/>
        <end position="120"/>
    </location>
</feature>
<feature type="repeat" description="LDL-receptor class B" evidence="16">
    <location>
        <begin position="1611"/>
        <end position="1652"/>
    </location>
</feature>
<evidence type="ECO:0000256" key="1">
    <source>
        <dbReference type="ARBA" id="ARBA00004251"/>
    </source>
</evidence>
<feature type="disulfide bond" evidence="15">
    <location>
        <begin position="26"/>
        <end position="38"/>
    </location>
</feature>
<evidence type="ECO:0000313" key="22">
    <source>
        <dbReference type="RefSeq" id="XP_035685142.1"/>
    </source>
</evidence>
<keyword evidence="9 18" id="KW-1133">Transmembrane helix</keyword>
<dbReference type="GeneID" id="118421748"/>
<evidence type="ECO:0000256" key="7">
    <source>
        <dbReference type="ARBA" id="ARBA00022737"/>
    </source>
</evidence>
<feature type="disulfide bond" evidence="15">
    <location>
        <begin position="73"/>
        <end position="91"/>
    </location>
</feature>
<dbReference type="PROSITE" id="PS00010">
    <property type="entry name" value="ASX_HYDROXYL"/>
    <property type="match status" value="2"/>
</dbReference>
<evidence type="ECO:0000256" key="4">
    <source>
        <dbReference type="ARBA" id="ARBA00022583"/>
    </source>
</evidence>
<dbReference type="PROSITE" id="PS50068">
    <property type="entry name" value="LDLRA_2"/>
    <property type="match status" value="24"/>
</dbReference>
<dbReference type="InterPro" id="IPR000742">
    <property type="entry name" value="EGF"/>
</dbReference>
<dbReference type="PROSITE" id="PS51120">
    <property type="entry name" value="LDLRB"/>
    <property type="match status" value="13"/>
</dbReference>
<feature type="disulfide bond" evidence="15">
    <location>
        <begin position="898"/>
        <end position="916"/>
    </location>
</feature>
<feature type="disulfide bond" evidence="15">
    <location>
        <begin position="978"/>
        <end position="996"/>
    </location>
</feature>
<dbReference type="FunFam" id="2.10.25.10:FF:000009">
    <property type="entry name" value="Low-density lipoprotein receptor isoform 1"/>
    <property type="match status" value="2"/>
</dbReference>
<dbReference type="Gene3D" id="4.10.1220.10">
    <property type="entry name" value="EGF-type module"/>
    <property type="match status" value="1"/>
</dbReference>
<feature type="disulfide bond" evidence="15">
    <location>
        <begin position="1804"/>
        <end position="1819"/>
    </location>
</feature>
<feature type="disulfide bond" evidence="15">
    <location>
        <begin position="233"/>
        <end position="245"/>
    </location>
</feature>
<feature type="disulfide bond" evidence="15">
    <location>
        <begin position="298"/>
        <end position="313"/>
    </location>
</feature>
<dbReference type="CDD" id="cd00054">
    <property type="entry name" value="EGF_CA"/>
    <property type="match status" value="2"/>
</dbReference>
<feature type="disulfide bond" evidence="15">
    <location>
        <begin position="318"/>
        <end position="330"/>
    </location>
</feature>
<reference evidence="21" key="1">
    <citation type="journal article" date="2020" name="Nat. Ecol. Evol.">
        <title>Deeply conserved synteny resolves early events in vertebrate evolution.</title>
        <authorList>
            <person name="Simakov O."/>
            <person name="Marletaz F."/>
            <person name="Yue J.X."/>
            <person name="O'Connell B."/>
            <person name="Jenkins J."/>
            <person name="Brandt A."/>
            <person name="Calef R."/>
            <person name="Tung C.H."/>
            <person name="Huang T.K."/>
            <person name="Schmutz J."/>
            <person name="Satoh N."/>
            <person name="Yu J.K."/>
            <person name="Putnam N.H."/>
            <person name="Green R.E."/>
            <person name="Rokhsar D.S."/>
        </authorList>
    </citation>
    <scope>NUCLEOTIDE SEQUENCE [LARGE SCALE GENOMIC DNA]</scope>
    <source>
        <strain evidence="21">S238N-H82</strain>
    </source>
</reference>
<feature type="disulfide bond" evidence="15">
    <location>
        <begin position="203"/>
        <end position="218"/>
    </location>
</feature>
<dbReference type="InterPro" id="IPR000152">
    <property type="entry name" value="EGF-type_Asp/Asn_hydroxyl_site"/>
</dbReference>
<dbReference type="CDD" id="cd00112">
    <property type="entry name" value="LDLa"/>
    <property type="match status" value="23"/>
</dbReference>
<dbReference type="SMART" id="SM00179">
    <property type="entry name" value="EGF_CA"/>
    <property type="match status" value="6"/>
</dbReference>
<feature type="disulfide bond" evidence="15">
    <location>
        <begin position="1968"/>
        <end position="1983"/>
    </location>
</feature>
<sequence>MGAPVFLVLSLFLTGSQYFKGCLADCSSDQFQCGDGSCIPQAWRCNTQENCPDGSDEADCDKTWQCHPFHFHCGSGECIKVRWRCDREPDCQDGSDEEGCQDMTPAVCSADQFRCLTGDCIPSSVRCDNNTDCPDGSDERGCYHSKCKDDYWQCGTGECVRVAWLCDGETDCTDNSDEDNCTVTCSPTRTLCSSGCIPTSWVCDGTTDCKEGEDESNCTLSEREMDTDVTDGCGEDKFHCSDGSCVSSRWRCDGDFDCPDESDEDGCDGHTVTSGGSECLSHQFRCSSGECIESLWHCDGDKDCQDGTDEHRCGVHTCQAGQVMCDDGLCISHTWLCDGELDCRDGFDEQDCGSSHPPVLPSCKATQFTCSDGSCIDRSLLCNGDEDCRDGSDEGTQCVVDHCVLHFGACSQLCDATESSFKCSCVDGYKMEPDGSTCRAMGEEPYLLVAESNSIRKVVHIHHGNRTDYMPLLTGLGSPTALDYHLAGQSLFWVESGSINSAGLDGEGNRTILAGLGEVESIAVDWVGENLYWTDSANNYIGVSTLDGLYKTSVVRSLGLLKAIVLDPKNRNMYWSDCGAIPKIEVSGMDGSGREMIVRKKLLWPVGLSLDHPSNRLFWMDSKLKVLESTDLNGENRYLIRGLDVGQPFSMALFEDLVYWSDDRSNKVKLAHKYMGDRVYVLVRAQQPTGVKMVHPLKQREAPNPCSNGGGNTCSHLCLLSPTQPQGYTCRCPTGWQLQTDGRTCQDPQSPFPSPTVEICGEDKFQCDNGRCIPSHWVCDTDNDCADNSDESKCGAVTCPAGQFQCLQGYPCIQMSWRCDGYKDCPDNSDEEGGCGTTLRFTTRNKRATTEPKPCEFQCRSGHCIPQSWHCDHDHDCSDGSDEEECDYESCSENEFRCRSGQCILGSWKCDGDNDCEDQSDEANCEITAAPDCDGFQCADHSHCIPNVWLCDFKNDCVDGSDESNCTLHTCHPMELQCGTGECVPLRWKCDGDEDCTDGADEQDCAIGGEFVDCTEGYPCGDGLCVQLQAVCDRVPHCRNGNDEGGKCGPQLCQTSPCAGPADCYPTPDGPLCHCHEGFNISSDNITCEDVNECATPGSCSQGCDNTKGSYRCSCRDGYYMELGTKCKAQGPNPVLVVSSRHDIRTQDLRTGQYNSVVNHLRNTVALSFDSVEERLYWTDVSDEVISSVKLGGEDIRRVITTGLKTPDGLAVDWVGRNLYWTDAGYNTISVSTMDGAHQTVLLGDNLDQPRAIAVDPRNGLMYWTDWGYEPKIEVAGMDGSQRRVLENQLVGWPNDLVIDFSLDKIYWIDAKLDIVQRMDLDGGNSETVLEGQLQHPFSLAVFEDFLYWSDWHLASVQTVDKFTGKHQRDMVKGMNQPMGILVYHPLQQPTMLNPCEDNPCSHLCLLRPGGGFTCACTEGLHVAVDGRTCIDDSSQAYLLFSMHTEIRQLNLDTASSTTEALKPAGAQSVVALDFHWEKQMLFYSDVTSDIIYRTYLNDTERSEVVIDQGLHTVDGLAVDWLGDNLFWVDSGRNVIEMSRLDGAYRSTFLRNRLDKPRGIAVDPVKGYLFLSDWGSEPKIERVTLDGLDRRILVGSGLRWPNGITLDFTEGELYWADAGTDSIESVDTDGANRRTVLGNLQHPFALTVSQNRIFWTDWNTERVILFSASIHSANKHTGISSTVLLSRQHGIMDLKLVDEYRQQGTSPCVTNNGGCSHFCLNTPDGQKCTCPDNLHLEGNTCKEYEKCPSDMFQCGDKSCLSQELVCDGNEDCQDSSDEHNCERTCSVVDFTCTNGRCIMEAWHCDGEDDCGDGSDEQDCRPATCPPQNFLCDGYRCLPDVRRCDQVQDCTDSTDEDGCPDTVCSTEQGLIPCQSGGCVPEQWRCDGHPDCADGSDEPPDCPTPTTTCQPTEFTCANGVCVSTSWVCDGQNDCGDNSDERSCEGGAVSTCQGGEFSCASGVCIPDQWTCDGDADCSDGEDEEGCGVTTCGVGEFSCGTHVCIPARWRCDGDNDCGNMSDEQDCVHQATATPSAPQTTMAAWGECGSHEYQCLTRECLPLSQVCDGTTDCADASDEGGLCASVCQDNGGCTGTCQATPGGRVCSCHPGFKLLEDGTTCADIDECASPGQCSHFCTNDKGTYYCTCAEGYRLNPDHRTCRATGGPAKLLFSTGYEIRAINLNSRQYESVVVDNAGHMVGIEYNLNTQEIYWTDATLGTINRLSLTTGNWSMFVDGLESPDGLAVDWVGNNLYWTDAGTNMVGVCSLPSCQHRAVLLQHNIDKPRAIALNMAERTLYWSEWGAEPKIERADMDSGNRKLIVATGLIWPNALVVDDILKRLYFADARLDKIEYCDYEGKNRVSLPTTVKHPFGLALFEDLMYWTDWHREAVESANRLTGEDTVKIKEGLHRPSGIMVMHPALRKPAPNPCSSAPCSHMCLLKPGGFSCLCPKGYEFIPGSRARCTPTVLPTSTPVTQPSRIEVSPGIPDGCIHGYCLNGGTCMVIDGWVECRCHPGFTGLHCQHGPDVVNDSRSNTQSSEDRGWIAGLVCGVLLLILILGIATYYIFEQRRRRHLGTLPVIHFSNVLSGRGKGSELRKLMKGHEPDPPEPKQKKMSYSNPLYSPVPPDVEENCNNPKIIHVVSAESLDSETAFYPGTLACQGDPSSSSSSTEDLVERVLAETQELV</sequence>
<feature type="disulfide bond" evidence="15">
    <location>
        <begin position="1831"/>
        <end position="1849"/>
    </location>
</feature>
<keyword evidence="8" id="KW-0106">Calcium</keyword>
<evidence type="ECO:0000256" key="11">
    <source>
        <dbReference type="ARBA" id="ARBA00023157"/>
    </source>
</evidence>
<feature type="region of interest" description="Disordered" evidence="17">
    <location>
        <begin position="2592"/>
        <end position="2614"/>
    </location>
</feature>
<evidence type="ECO:0000256" key="15">
    <source>
        <dbReference type="PROSITE-ProRule" id="PRU00124"/>
    </source>
</evidence>
<dbReference type="PROSITE" id="PS01186">
    <property type="entry name" value="EGF_2"/>
    <property type="match status" value="5"/>
</dbReference>
<feature type="disulfide bond" evidence="15">
    <location>
        <begin position="1824"/>
        <end position="1836"/>
    </location>
</feature>
<feature type="repeat" description="LDL-receptor class B" evidence="16">
    <location>
        <begin position="2204"/>
        <end position="2245"/>
    </location>
</feature>
<dbReference type="SMART" id="SM00192">
    <property type="entry name" value="LDLa"/>
    <property type="match status" value="24"/>
</dbReference>
<keyword evidence="6 19" id="KW-0732">Signal</keyword>
<comment type="caution">
    <text evidence="14">Lacks conserved residue(s) required for the propagation of feature annotation.</text>
</comment>
<dbReference type="Pfam" id="PF07645">
    <property type="entry name" value="EGF_CA"/>
    <property type="match status" value="1"/>
</dbReference>
<keyword evidence="5 18" id="KW-0812">Transmembrane</keyword>
<dbReference type="RefSeq" id="XP_035685142.1">
    <property type="nucleotide sequence ID" value="XM_035829249.1"/>
</dbReference>
<feature type="disulfide bond" evidence="15">
    <location>
        <begin position="240"/>
        <end position="258"/>
    </location>
</feature>
<feature type="disulfide bond" evidence="15">
    <location>
        <begin position="66"/>
        <end position="78"/>
    </location>
</feature>
<feature type="disulfide bond" evidence="15">
    <location>
        <begin position="1754"/>
        <end position="1772"/>
    </location>
</feature>
<feature type="repeat" description="LDL-receptor class B" evidence="16">
    <location>
        <begin position="1217"/>
        <end position="1259"/>
    </location>
</feature>
<feature type="disulfide bond" evidence="15">
    <location>
        <begin position="971"/>
        <end position="983"/>
    </location>
</feature>
<feature type="disulfide bond" evidence="15">
    <location>
        <begin position="286"/>
        <end position="304"/>
    </location>
</feature>
<feature type="disulfide bond" evidence="15">
    <location>
        <begin position="85"/>
        <end position="100"/>
    </location>
</feature>
<feature type="disulfide bond" evidence="15">
    <location>
        <begin position="127"/>
        <end position="142"/>
    </location>
</feature>
<feature type="disulfide bond" evidence="15">
    <location>
        <begin position="1995"/>
        <end position="2013"/>
    </location>
</feature>
<dbReference type="InterPro" id="IPR036055">
    <property type="entry name" value="LDL_receptor-like_sf"/>
</dbReference>
<evidence type="ECO:0000256" key="10">
    <source>
        <dbReference type="ARBA" id="ARBA00023136"/>
    </source>
</evidence>
<dbReference type="FunFam" id="4.10.400.10:FF:000062">
    <property type="entry name" value="Terribly reduced optic lobes, isoform AI"/>
    <property type="match status" value="1"/>
</dbReference>
<feature type="disulfide bond" evidence="15">
    <location>
        <begin position="1747"/>
        <end position="1759"/>
    </location>
</feature>
<dbReference type="FunFam" id="2.120.10.30:FF:000127">
    <property type="entry name" value="Uncharacterized protein, isoform A"/>
    <property type="match status" value="1"/>
</dbReference>
<dbReference type="SUPFAM" id="SSF57184">
    <property type="entry name" value="Growth factor receptor domain"/>
    <property type="match status" value="2"/>
</dbReference>
<dbReference type="PANTHER" id="PTHR22722">
    <property type="entry name" value="LOW-DENSITY LIPOPROTEIN RECEPTOR-RELATED PROTEIN 2-RELATED"/>
    <property type="match status" value="1"/>
</dbReference>
<feature type="repeat" description="LDL-receptor class B" evidence="16">
    <location>
        <begin position="529"/>
        <end position="570"/>
    </location>
</feature>
<evidence type="ECO:0000256" key="16">
    <source>
        <dbReference type="PROSITE-ProRule" id="PRU00461"/>
    </source>
</evidence>
<feature type="disulfide bond" evidence="15">
    <location>
        <begin position="990"/>
        <end position="1005"/>
    </location>
</feature>
<dbReference type="FunFam" id="2.120.10.30:FF:000008">
    <property type="entry name" value="Low-density lipoprotein receptor-related protein 4"/>
    <property type="match status" value="2"/>
</dbReference>
<feature type="disulfide bond" evidence="15">
    <location>
        <begin position="1926"/>
        <end position="1941"/>
    </location>
</feature>
<feature type="disulfide bond" evidence="15">
    <location>
        <begin position="337"/>
        <end position="352"/>
    </location>
</feature>
<evidence type="ECO:0000256" key="8">
    <source>
        <dbReference type="ARBA" id="ARBA00022837"/>
    </source>
</evidence>
<dbReference type="InterPro" id="IPR049883">
    <property type="entry name" value="NOTCH1_EGF-like"/>
</dbReference>
<feature type="disulfide bond" evidence="15">
    <location>
        <begin position="951"/>
        <end position="966"/>
    </location>
</feature>
<evidence type="ECO:0000256" key="17">
    <source>
        <dbReference type="SAM" id="MobiDB-lite"/>
    </source>
</evidence>
<feature type="disulfide bond" evidence="15">
    <location>
        <begin position="859"/>
        <end position="877"/>
    </location>
</feature>
<dbReference type="Pfam" id="PF00058">
    <property type="entry name" value="Ldl_recept_b"/>
    <property type="match status" value="10"/>
</dbReference>
<dbReference type="InterPro" id="IPR051221">
    <property type="entry name" value="LDLR-related"/>
</dbReference>
<keyword evidence="2" id="KW-1003">Cell membrane</keyword>
<feature type="disulfide bond" evidence="15">
    <location>
        <begin position="1843"/>
        <end position="1858"/>
    </location>
</feature>
<feature type="disulfide bond" evidence="15">
    <location>
        <begin position="33"/>
        <end position="51"/>
    </location>
</feature>
<keyword evidence="13" id="KW-0325">Glycoprotein</keyword>
<evidence type="ECO:0000256" key="6">
    <source>
        <dbReference type="ARBA" id="ARBA00022729"/>
    </source>
</evidence>
<feature type="disulfide bond" evidence="15">
    <location>
        <begin position="154"/>
        <end position="172"/>
    </location>
</feature>
<dbReference type="GO" id="GO:0005886">
    <property type="term" value="C:plasma membrane"/>
    <property type="evidence" value="ECO:0007669"/>
    <property type="project" value="UniProtKB-SubCell"/>
</dbReference>
<dbReference type="InterPro" id="IPR001881">
    <property type="entry name" value="EGF-like_Ca-bd_dom"/>
</dbReference>
<feature type="repeat" description="LDL-receptor class B" evidence="16">
    <location>
        <begin position="2246"/>
        <end position="2289"/>
    </location>
</feature>
<reference evidence="22" key="2">
    <citation type="submission" date="2025-08" db="UniProtKB">
        <authorList>
            <consortium name="RefSeq"/>
        </authorList>
    </citation>
    <scope>IDENTIFICATION</scope>
    <source>
        <strain evidence="22">S238N-H82</strain>
        <tissue evidence="22">Testes</tissue>
    </source>
</reference>
<protein>
    <submittedName>
        <fullName evidence="22">Low-density lipoprotein receptor-related protein 1-like</fullName>
    </submittedName>
</protein>
<dbReference type="InterPro" id="IPR009030">
    <property type="entry name" value="Growth_fac_rcpt_cys_sf"/>
</dbReference>
<dbReference type="FunFam" id="2.120.10.30:FF:000241">
    <property type="entry name" value="Low-density lipoprotein receptor-related protein 6"/>
    <property type="match status" value="1"/>
</dbReference>
<evidence type="ECO:0000256" key="18">
    <source>
        <dbReference type="SAM" id="Phobius"/>
    </source>
</evidence>
<dbReference type="InterPro" id="IPR018097">
    <property type="entry name" value="EGF_Ca-bd_CS"/>
</dbReference>
<feature type="disulfide bond" evidence="15">
    <location>
        <begin position="871"/>
        <end position="886"/>
    </location>
</feature>
<evidence type="ECO:0000256" key="19">
    <source>
        <dbReference type="SAM" id="SignalP"/>
    </source>
</evidence>
<feature type="disulfide bond" evidence="15">
    <location>
        <begin position="363"/>
        <end position="375"/>
    </location>
</feature>
<feature type="disulfide bond" evidence="15">
    <location>
        <begin position="1907"/>
        <end position="1919"/>
    </location>
</feature>
<dbReference type="PROSITE" id="PS50026">
    <property type="entry name" value="EGF_3"/>
    <property type="match status" value="3"/>
</dbReference>
<dbReference type="Gene3D" id="2.10.25.10">
    <property type="entry name" value="Laminin"/>
    <property type="match status" value="6"/>
</dbReference>
<organism evidence="21 22">
    <name type="scientific">Branchiostoma floridae</name>
    <name type="common">Florida lancelet</name>
    <name type="synonym">Amphioxus</name>
    <dbReference type="NCBI Taxonomy" id="7739"/>
    <lineage>
        <taxon>Eukaryota</taxon>
        <taxon>Metazoa</taxon>
        <taxon>Chordata</taxon>
        <taxon>Cephalochordata</taxon>
        <taxon>Leptocardii</taxon>
        <taxon>Amphioxiformes</taxon>
        <taxon>Branchiostomatidae</taxon>
        <taxon>Branchiostoma</taxon>
    </lineage>
</organism>
<dbReference type="Pfam" id="PF00057">
    <property type="entry name" value="Ldl_recept_a"/>
    <property type="match status" value="23"/>
</dbReference>
<dbReference type="PRINTS" id="PR00261">
    <property type="entry name" value="LDLRECEPTOR"/>
</dbReference>
<feature type="compositionally biased region" description="Basic and acidic residues" evidence="17">
    <location>
        <begin position="2592"/>
        <end position="2607"/>
    </location>
</feature>
<dbReference type="FunFam" id="4.10.400.10:FF:000034">
    <property type="entry name" value="Low-density lipoprotein receptor-related protein 2"/>
    <property type="match status" value="6"/>
</dbReference>
<feature type="signal peptide" evidence="19">
    <location>
        <begin position="1"/>
        <end position="24"/>
    </location>
</feature>
<keyword evidence="3 14" id="KW-0245">EGF-like domain</keyword>
<dbReference type="Gene3D" id="2.120.10.30">
    <property type="entry name" value="TolB, C-terminal domain"/>
    <property type="match status" value="4"/>
</dbReference>
<feature type="disulfide bond" evidence="15">
    <location>
        <begin position="891"/>
        <end position="903"/>
    </location>
</feature>
<gene>
    <name evidence="22" type="primary">LOC118421748</name>
</gene>
<feature type="disulfide bond" evidence="15">
    <location>
        <begin position="760"/>
        <end position="772"/>
    </location>
</feature>
<dbReference type="SMART" id="SM00181">
    <property type="entry name" value="EGF"/>
    <property type="match status" value="17"/>
</dbReference>
<feature type="disulfide bond" evidence="15">
    <location>
        <begin position="1020"/>
        <end position="1038"/>
    </location>
</feature>
<feature type="disulfide bond" evidence="15">
    <location>
        <begin position="767"/>
        <end position="785"/>
    </location>
</feature>
<keyword evidence="21" id="KW-1185">Reference proteome</keyword>
<feature type="disulfide bond" evidence="15">
    <location>
        <begin position="1785"/>
        <end position="1797"/>
    </location>
</feature>
<feature type="disulfide bond" evidence="15">
    <location>
        <begin position="1792"/>
        <end position="1810"/>
    </location>
</feature>
<keyword evidence="12" id="KW-0675">Receptor</keyword>
<dbReference type="InterPro" id="IPR023415">
    <property type="entry name" value="LDLR_class-A_CS"/>
</dbReference>
<feature type="repeat" description="LDL-receptor class B" evidence="16">
    <location>
        <begin position="1524"/>
        <end position="1566"/>
    </location>
</feature>
<feature type="disulfide bond" evidence="15">
    <location>
        <begin position="2007"/>
        <end position="2022"/>
    </location>
</feature>
<feature type="repeat" description="LDL-receptor class B" evidence="16">
    <location>
        <begin position="571"/>
        <end position="614"/>
    </location>
</feature>
<feature type="repeat" description="LDL-receptor class B" evidence="16">
    <location>
        <begin position="1567"/>
        <end position="1610"/>
    </location>
</feature>
<dbReference type="OrthoDB" id="8831087at2759"/>
<feature type="chain" id="PRO_5039891542" evidence="19">
    <location>
        <begin position="25"/>
        <end position="2681"/>
    </location>
</feature>
<feature type="disulfide bond" evidence="15">
    <location>
        <begin position="370"/>
        <end position="388"/>
    </location>
</feature>
<dbReference type="FunFam" id="4.10.400.10:FF:000005">
    <property type="entry name" value="low-density lipoprotein receptor-related protein 1B"/>
    <property type="match status" value="1"/>
</dbReference>
<dbReference type="GO" id="GO:0006897">
    <property type="term" value="P:endocytosis"/>
    <property type="evidence" value="ECO:0007669"/>
    <property type="project" value="UniProtKB-KW"/>
</dbReference>
<feature type="disulfide bond" evidence="15">
    <location>
        <begin position="1956"/>
        <end position="1974"/>
    </location>
</feature>
<dbReference type="PROSITE" id="PS01209">
    <property type="entry name" value="LDLRA_1"/>
    <property type="match status" value="11"/>
</dbReference>
<keyword evidence="7" id="KW-0677">Repeat</keyword>
<feature type="disulfide bond" evidence="14">
    <location>
        <begin position="2122"/>
        <end position="2132"/>
    </location>
</feature>
<feature type="disulfide bond" evidence="15">
    <location>
        <begin position="1766"/>
        <end position="1781"/>
    </location>
</feature>
<feature type="repeat" description="LDL-receptor class B" evidence="16">
    <location>
        <begin position="2290"/>
        <end position="2333"/>
    </location>
</feature>
<feature type="transmembrane region" description="Helical" evidence="18">
    <location>
        <begin position="2539"/>
        <end position="2562"/>
    </location>
</feature>
<dbReference type="FunFam" id="4.10.400.10:FF:000011">
    <property type="entry name" value="Low-density lipoprotein receptor-related protein 1"/>
    <property type="match status" value="1"/>
</dbReference>
<feature type="disulfide bond" evidence="15">
    <location>
        <begin position="2050"/>
        <end position="2068"/>
    </location>
</feature>
<dbReference type="PROSITE" id="PS01187">
    <property type="entry name" value="EGF_CA"/>
    <property type="match status" value="2"/>
</dbReference>
<accession>A0A9J7MXG9</accession>
<feature type="disulfide bond" evidence="15">
    <location>
        <begin position="147"/>
        <end position="159"/>
    </location>
</feature>
<dbReference type="Pfam" id="PF00008">
    <property type="entry name" value="EGF"/>
    <property type="match status" value="1"/>
</dbReference>
<feature type="disulfide bond" evidence="15">
    <location>
        <begin position="910"/>
        <end position="925"/>
    </location>
</feature>
<feature type="disulfide bond" evidence="15">
    <location>
        <begin position="1872"/>
        <end position="1890"/>
    </location>
</feature>
<dbReference type="InterPro" id="IPR011042">
    <property type="entry name" value="6-blade_b-propeller_TolB-like"/>
</dbReference>
<feature type="disulfide bond" evidence="15">
    <location>
        <begin position="1914"/>
        <end position="1932"/>
    </location>
</feature>
<evidence type="ECO:0000259" key="20">
    <source>
        <dbReference type="PROSITE" id="PS50026"/>
    </source>
</evidence>
<feature type="disulfide bond" evidence="15">
    <location>
        <begin position="2043"/>
        <end position="2055"/>
    </location>
</feature>
<feature type="repeat" description="LDL-receptor class B" evidence="16">
    <location>
        <begin position="1260"/>
        <end position="1303"/>
    </location>
</feature>
<evidence type="ECO:0000256" key="13">
    <source>
        <dbReference type="ARBA" id="ARBA00023180"/>
    </source>
</evidence>
<dbReference type="GO" id="GO:0005509">
    <property type="term" value="F:calcium ion binding"/>
    <property type="evidence" value="ECO:0007669"/>
    <property type="project" value="InterPro"/>
</dbReference>
<keyword evidence="10 18" id="KW-0472">Membrane</keyword>
<feature type="disulfide bond" evidence="15">
    <location>
        <begin position="779"/>
        <end position="794"/>
    </location>
</feature>
<evidence type="ECO:0000256" key="3">
    <source>
        <dbReference type="ARBA" id="ARBA00022536"/>
    </source>
</evidence>
<feature type="disulfide bond" evidence="15">
    <location>
        <begin position="45"/>
        <end position="60"/>
    </location>
</feature>